<name>A0ABT8VY46_9GAMM</name>
<dbReference type="Gene3D" id="1.20.1290.10">
    <property type="entry name" value="AhpD-like"/>
    <property type="match status" value="1"/>
</dbReference>
<evidence type="ECO:0000313" key="2">
    <source>
        <dbReference type="EMBL" id="MDO3720919.1"/>
    </source>
</evidence>
<dbReference type="EMBL" id="JAUMIS010000001">
    <property type="protein sequence ID" value="MDO3720919.1"/>
    <property type="molecule type" value="Genomic_DNA"/>
</dbReference>
<proteinExistence type="predicted"/>
<dbReference type="InterPro" id="IPR003779">
    <property type="entry name" value="CMD-like"/>
</dbReference>
<accession>A0ABT8VY46</accession>
<evidence type="ECO:0000313" key="3">
    <source>
        <dbReference type="Proteomes" id="UP001168640"/>
    </source>
</evidence>
<dbReference type="Proteomes" id="UP001168640">
    <property type="component" value="Unassembled WGS sequence"/>
</dbReference>
<gene>
    <name evidence="2" type="ORF">QVZ43_04240</name>
</gene>
<organism evidence="2 3">
    <name type="scientific">Marinobacter suaedae</name>
    <dbReference type="NCBI Taxonomy" id="3057675"/>
    <lineage>
        <taxon>Bacteria</taxon>
        <taxon>Pseudomonadati</taxon>
        <taxon>Pseudomonadota</taxon>
        <taxon>Gammaproteobacteria</taxon>
        <taxon>Pseudomonadales</taxon>
        <taxon>Marinobacteraceae</taxon>
        <taxon>Marinobacter</taxon>
    </lineage>
</organism>
<protein>
    <submittedName>
        <fullName evidence="2">Carboxymuconolactone decarboxylase family protein</fullName>
    </submittedName>
</protein>
<dbReference type="RefSeq" id="WP_302908992.1">
    <property type="nucleotide sequence ID" value="NZ_JAUMIS010000001.1"/>
</dbReference>
<dbReference type="Pfam" id="PF02627">
    <property type="entry name" value="CMD"/>
    <property type="match status" value="1"/>
</dbReference>
<sequence length="368" mass="40753">MALLPETTRLRLFDKLSIQTMRYVHAVPYDKATGALKEMYEQVNRDFFINGSLTARSKVTNLFAAAWVIGREAILVTDELDRTTKEAIAAVLSSINDCPYCGEMLISLVHAGERSDDAMKIFDQDEEAIEDPQLKARLAWVKAMVRADDAVPPMPFSTQQLPEVIGSITAMSDINRFSHIVMAGSPVKVPFGATALRKAALKVFGNELKPNHHRPLSKGTSLHFLPAATMPSDLNWANGNPRVAQAVARWAAMSEEEATALISPEVKQRVHANLRAWDGKPMPMGRHWAEREIEGLAGKDKRIARFALLLAKAPWTIDDNMVTDILAIAGNEKNFIRILAWSSYASARHLAGRIARSIPEMNQLPHVA</sequence>
<evidence type="ECO:0000259" key="1">
    <source>
        <dbReference type="Pfam" id="PF02627"/>
    </source>
</evidence>
<comment type="caution">
    <text evidence="2">The sequence shown here is derived from an EMBL/GenBank/DDBJ whole genome shotgun (WGS) entry which is preliminary data.</text>
</comment>
<dbReference type="SUPFAM" id="SSF69118">
    <property type="entry name" value="AhpD-like"/>
    <property type="match status" value="1"/>
</dbReference>
<dbReference type="InterPro" id="IPR029032">
    <property type="entry name" value="AhpD-like"/>
</dbReference>
<feature type="domain" description="Carboxymuconolactone decarboxylase-like" evidence="1">
    <location>
        <begin position="63"/>
        <end position="142"/>
    </location>
</feature>
<keyword evidence="3" id="KW-1185">Reference proteome</keyword>
<reference evidence="2" key="1">
    <citation type="submission" date="2023-07" db="EMBL/GenBank/DDBJ databases">
        <title>Marinobacter sp. chi1 genome sequencing and assembly.</title>
        <authorList>
            <person name="Park S."/>
        </authorList>
    </citation>
    <scope>NUCLEOTIDE SEQUENCE</scope>
    <source>
        <strain evidence="2">Chi1</strain>
    </source>
</reference>